<accession>A0A1H5P435</accession>
<evidence type="ECO:0000256" key="1">
    <source>
        <dbReference type="SAM" id="MobiDB-lite"/>
    </source>
</evidence>
<evidence type="ECO:0000313" key="3">
    <source>
        <dbReference type="Proteomes" id="UP000199129"/>
    </source>
</evidence>
<feature type="compositionally biased region" description="Polar residues" evidence="1">
    <location>
        <begin position="1"/>
        <end position="10"/>
    </location>
</feature>
<sequence length="323" mass="34703">MRLSSQSAISSPVPMVHPQTTGTSAPALPEVRVPSVSNVTRDSTRQMERSTQYPMASEEEIHTRNRRGLKRLKRPKPPVEVDSGKPPVSSKPAKPIVPPLPPVPPVLPKPITKLKGTQASLGDSQKIVGLNKNNAFPPLPKQVAASARSAFVNAAVGGLINIPFTVGEHFASKTIIARIEAQAKMPGAEQVSANGVKTTVDPGATEQQKIEARLESHEIKLELMVNSILSINEGPDAPAVGKGPGAPTDTGGRLVNLEKTMDVVEAQMKDIATRYGLIYEPYVAPASSETPTEQSRLEVIEQRLIHMTRMLKRLVKVAEADAE</sequence>
<evidence type="ECO:0000313" key="2">
    <source>
        <dbReference type="EMBL" id="SEF08625.1"/>
    </source>
</evidence>
<proteinExistence type="predicted"/>
<gene>
    <name evidence="2" type="ORF">SAMN04490198_5236</name>
</gene>
<dbReference type="EMBL" id="FNUA01000002">
    <property type="protein sequence ID" value="SEF08625.1"/>
    <property type="molecule type" value="Genomic_DNA"/>
</dbReference>
<organism evidence="2 3">
    <name type="scientific">Pseudomonas palleroniana</name>
    <dbReference type="NCBI Taxonomy" id="191390"/>
    <lineage>
        <taxon>Bacteria</taxon>
        <taxon>Pseudomonadati</taxon>
        <taxon>Pseudomonadota</taxon>
        <taxon>Gammaproteobacteria</taxon>
        <taxon>Pseudomonadales</taxon>
        <taxon>Pseudomonadaceae</taxon>
        <taxon>Pseudomonas</taxon>
    </lineage>
</organism>
<feature type="compositionally biased region" description="Basic residues" evidence="1">
    <location>
        <begin position="64"/>
        <end position="76"/>
    </location>
</feature>
<protein>
    <recommendedName>
        <fullName evidence="4">Type III secretion effector protein</fullName>
    </recommendedName>
</protein>
<dbReference type="Proteomes" id="UP000199129">
    <property type="component" value="Unassembled WGS sequence"/>
</dbReference>
<reference evidence="2 3" key="1">
    <citation type="submission" date="2016-10" db="EMBL/GenBank/DDBJ databases">
        <authorList>
            <person name="de Groot N.N."/>
        </authorList>
    </citation>
    <scope>NUCLEOTIDE SEQUENCE [LARGE SCALE GENOMIC DNA]</scope>
    <source>
        <strain evidence="2 3">BS3265</strain>
    </source>
</reference>
<evidence type="ECO:0008006" key="4">
    <source>
        <dbReference type="Google" id="ProtNLM"/>
    </source>
</evidence>
<feature type="region of interest" description="Disordered" evidence="1">
    <location>
        <begin position="1"/>
        <end position="102"/>
    </location>
</feature>
<name>A0A1H5P435_9PSED</name>
<dbReference type="AlphaFoldDB" id="A0A1H5P435"/>